<keyword evidence="3 5" id="KW-0808">Transferase</keyword>
<dbReference type="InterPro" id="IPR005794">
    <property type="entry name" value="Fmt"/>
</dbReference>
<feature type="domain" description="Formyl transferase N-terminal" evidence="6">
    <location>
        <begin position="1"/>
        <end position="179"/>
    </location>
</feature>
<dbReference type="EMBL" id="BAABDC010000004">
    <property type="protein sequence ID" value="GAA3708265.1"/>
    <property type="molecule type" value="Genomic_DNA"/>
</dbReference>
<comment type="function">
    <text evidence="5">Attaches a formyl group to the free amino group of methionyl-tRNA(fMet). The formyl group appears to play a dual role in the initiator identity of N-formylmethionyl-tRNA by promoting its recognition by IF2 and preventing the misappropriation of this tRNA by the elongation apparatus.</text>
</comment>
<dbReference type="Pfam" id="PF00551">
    <property type="entry name" value="Formyl_trans_N"/>
    <property type="match status" value="1"/>
</dbReference>
<dbReference type="InterPro" id="IPR041711">
    <property type="entry name" value="Met-tRNA-FMT_N"/>
</dbReference>
<sequence>MRVVFAGTPDAAVPSLDAVAASNHELVGVVTRPDAPAGRGRRLEASPVRRRAEELGVPVLTPTRVKDPDFLAALTALAPDACPVVAYGNLIPVEALAIPRLGWINLHFSLLPAWRGAAPVQHAIMAGDEVTGASTFVIERGLDTGPVLGVMTETIRPTDTAGDLLDRLSTAGAGLLVATLDGLESGDLVAVPQPAEGVSLAPKIEVEDARILWSRPATAVDRLVRGCTPAPGAWTTFRGERLKVSPVTVVSADDVPVGPDGVTLRAGDLRVTKKAVFVGTGTGPVRLGTVQPHGKKPMAAADWARGTRIEMGERVGDE</sequence>
<feature type="domain" description="Formyl transferase C-terminal" evidence="7">
    <location>
        <begin position="203"/>
        <end position="307"/>
    </location>
</feature>
<dbReference type="InterPro" id="IPR044135">
    <property type="entry name" value="Met-tRNA-FMT_C"/>
</dbReference>
<dbReference type="InterPro" id="IPR002376">
    <property type="entry name" value="Formyl_transf_N"/>
</dbReference>
<evidence type="ECO:0000256" key="3">
    <source>
        <dbReference type="ARBA" id="ARBA00022679"/>
    </source>
</evidence>
<keyword evidence="4 5" id="KW-0648">Protein biosynthesis</keyword>
<dbReference type="CDD" id="cd08704">
    <property type="entry name" value="Met_tRNA_FMT_C"/>
    <property type="match status" value="1"/>
</dbReference>
<protein>
    <recommendedName>
        <fullName evidence="2 5">Methionyl-tRNA formyltransferase</fullName>
        <ecNumber evidence="2 5">2.1.2.9</ecNumber>
    </recommendedName>
</protein>
<dbReference type="EC" id="2.1.2.9" evidence="2 5"/>
<dbReference type="SUPFAM" id="SSF50486">
    <property type="entry name" value="FMT C-terminal domain-like"/>
    <property type="match status" value="1"/>
</dbReference>
<name>A0ABP7DRY1_9MICO</name>
<accession>A0ABP7DRY1</accession>
<dbReference type="Gene3D" id="3.40.50.12230">
    <property type="match status" value="1"/>
</dbReference>
<gene>
    <name evidence="5 8" type="primary">fmt</name>
    <name evidence="8" type="ORF">GCM10022399_26330</name>
</gene>
<proteinExistence type="inferred from homology"/>
<evidence type="ECO:0000259" key="7">
    <source>
        <dbReference type="Pfam" id="PF02911"/>
    </source>
</evidence>
<evidence type="ECO:0000256" key="4">
    <source>
        <dbReference type="ARBA" id="ARBA00022917"/>
    </source>
</evidence>
<dbReference type="InterPro" id="IPR036477">
    <property type="entry name" value="Formyl_transf_N_sf"/>
</dbReference>
<comment type="catalytic activity">
    <reaction evidence="5">
        <text>L-methionyl-tRNA(fMet) + (6R)-10-formyltetrahydrofolate = N-formyl-L-methionyl-tRNA(fMet) + (6S)-5,6,7,8-tetrahydrofolate + H(+)</text>
        <dbReference type="Rhea" id="RHEA:24380"/>
        <dbReference type="Rhea" id="RHEA-COMP:9952"/>
        <dbReference type="Rhea" id="RHEA-COMP:9953"/>
        <dbReference type="ChEBI" id="CHEBI:15378"/>
        <dbReference type="ChEBI" id="CHEBI:57453"/>
        <dbReference type="ChEBI" id="CHEBI:78530"/>
        <dbReference type="ChEBI" id="CHEBI:78844"/>
        <dbReference type="ChEBI" id="CHEBI:195366"/>
        <dbReference type="EC" id="2.1.2.9"/>
    </reaction>
</comment>
<dbReference type="InterPro" id="IPR011034">
    <property type="entry name" value="Formyl_transferase-like_C_sf"/>
</dbReference>
<keyword evidence="9" id="KW-1185">Reference proteome</keyword>
<dbReference type="InterPro" id="IPR005793">
    <property type="entry name" value="Formyl_trans_C"/>
</dbReference>
<comment type="similarity">
    <text evidence="1 5">Belongs to the Fmt family.</text>
</comment>
<evidence type="ECO:0000313" key="9">
    <source>
        <dbReference type="Proteomes" id="UP001501468"/>
    </source>
</evidence>
<evidence type="ECO:0000313" key="8">
    <source>
        <dbReference type="EMBL" id="GAA3708265.1"/>
    </source>
</evidence>
<feature type="binding site" evidence="5">
    <location>
        <begin position="109"/>
        <end position="112"/>
    </location>
    <ligand>
        <name>(6S)-5,6,7,8-tetrahydrofolate</name>
        <dbReference type="ChEBI" id="CHEBI:57453"/>
    </ligand>
</feature>
<evidence type="ECO:0000256" key="1">
    <source>
        <dbReference type="ARBA" id="ARBA00010699"/>
    </source>
</evidence>
<dbReference type="Proteomes" id="UP001501468">
    <property type="component" value="Unassembled WGS sequence"/>
</dbReference>
<comment type="caution">
    <text evidence="8">The sequence shown here is derived from an EMBL/GenBank/DDBJ whole genome shotgun (WGS) entry which is preliminary data.</text>
</comment>
<organism evidence="8 9">
    <name type="scientific">Terrabacter ginsenosidimutans</name>
    <dbReference type="NCBI Taxonomy" id="490575"/>
    <lineage>
        <taxon>Bacteria</taxon>
        <taxon>Bacillati</taxon>
        <taxon>Actinomycetota</taxon>
        <taxon>Actinomycetes</taxon>
        <taxon>Micrococcales</taxon>
        <taxon>Intrasporangiaceae</taxon>
        <taxon>Terrabacter</taxon>
    </lineage>
</organism>
<dbReference type="PANTHER" id="PTHR11138">
    <property type="entry name" value="METHIONYL-TRNA FORMYLTRANSFERASE"/>
    <property type="match status" value="1"/>
</dbReference>
<reference evidence="9" key="1">
    <citation type="journal article" date="2019" name="Int. J. Syst. Evol. Microbiol.">
        <title>The Global Catalogue of Microorganisms (GCM) 10K type strain sequencing project: providing services to taxonomists for standard genome sequencing and annotation.</title>
        <authorList>
            <consortium name="The Broad Institute Genomics Platform"/>
            <consortium name="The Broad Institute Genome Sequencing Center for Infectious Disease"/>
            <person name="Wu L."/>
            <person name="Ma J."/>
        </authorList>
    </citation>
    <scope>NUCLEOTIDE SEQUENCE [LARGE SCALE GENOMIC DNA]</scope>
    <source>
        <strain evidence="9">JCM 17125</strain>
    </source>
</reference>
<dbReference type="SUPFAM" id="SSF53328">
    <property type="entry name" value="Formyltransferase"/>
    <property type="match status" value="1"/>
</dbReference>
<evidence type="ECO:0000256" key="5">
    <source>
        <dbReference type="HAMAP-Rule" id="MF_00182"/>
    </source>
</evidence>
<dbReference type="CDD" id="cd08646">
    <property type="entry name" value="FMT_core_Met-tRNA-FMT_N"/>
    <property type="match status" value="1"/>
</dbReference>
<evidence type="ECO:0000259" key="6">
    <source>
        <dbReference type="Pfam" id="PF00551"/>
    </source>
</evidence>
<dbReference type="RefSeq" id="WP_344947108.1">
    <property type="nucleotide sequence ID" value="NZ_BAABDC010000004.1"/>
</dbReference>
<dbReference type="Pfam" id="PF02911">
    <property type="entry name" value="Formyl_trans_C"/>
    <property type="match status" value="1"/>
</dbReference>
<dbReference type="HAMAP" id="MF_00182">
    <property type="entry name" value="Formyl_trans"/>
    <property type="match status" value="1"/>
</dbReference>
<evidence type="ECO:0000256" key="2">
    <source>
        <dbReference type="ARBA" id="ARBA00012261"/>
    </source>
</evidence>
<dbReference type="PANTHER" id="PTHR11138:SF5">
    <property type="entry name" value="METHIONYL-TRNA FORMYLTRANSFERASE, MITOCHONDRIAL"/>
    <property type="match status" value="1"/>
</dbReference>
<dbReference type="NCBIfam" id="TIGR00460">
    <property type="entry name" value="fmt"/>
    <property type="match status" value="1"/>
</dbReference>